<feature type="transmembrane region" description="Helical" evidence="6">
    <location>
        <begin position="60"/>
        <end position="80"/>
    </location>
</feature>
<dbReference type="InterPro" id="IPR020846">
    <property type="entry name" value="MFS_dom"/>
</dbReference>
<keyword evidence="3 6" id="KW-0812">Transmembrane</keyword>
<gene>
    <name evidence="8" type="ORF">GCM10017083_01400</name>
</gene>
<dbReference type="SUPFAM" id="SSF103473">
    <property type="entry name" value="MFS general substrate transporter"/>
    <property type="match status" value="1"/>
</dbReference>
<feature type="transmembrane region" description="Helical" evidence="6">
    <location>
        <begin position="319"/>
        <end position="337"/>
    </location>
</feature>
<evidence type="ECO:0000256" key="1">
    <source>
        <dbReference type="ARBA" id="ARBA00004127"/>
    </source>
</evidence>
<keyword evidence="2" id="KW-0813">Transport</keyword>
<reference evidence="8" key="1">
    <citation type="journal article" date="2014" name="Int. J. Syst. Evol. Microbiol.">
        <title>Complete genome sequence of Corynebacterium casei LMG S-19264T (=DSM 44701T), isolated from a smear-ripened cheese.</title>
        <authorList>
            <consortium name="US DOE Joint Genome Institute (JGI-PGF)"/>
            <person name="Walter F."/>
            <person name="Albersmeier A."/>
            <person name="Kalinowski J."/>
            <person name="Ruckert C."/>
        </authorList>
    </citation>
    <scope>NUCLEOTIDE SEQUENCE</scope>
    <source>
        <strain evidence="8">KCTC 42651</strain>
    </source>
</reference>
<organism evidence="8 9">
    <name type="scientific">Thalassobaculum fulvum</name>
    <dbReference type="NCBI Taxonomy" id="1633335"/>
    <lineage>
        <taxon>Bacteria</taxon>
        <taxon>Pseudomonadati</taxon>
        <taxon>Pseudomonadota</taxon>
        <taxon>Alphaproteobacteria</taxon>
        <taxon>Rhodospirillales</taxon>
        <taxon>Thalassobaculaceae</taxon>
        <taxon>Thalassobaculum</taxon>
    </lineage>
</organism>
<evidence type="ECO:0000256" key="4">
    <source>
        <dbReference type="ARBA" id="ARBA00022989"/>
    </source>
</evidence>
<dbReference type="PANTHER" id="PTHR23519">
    <property type="entry name" value="AUTOPHAGY-RELATED PROTEIN 22"/>
    <property type="match status" value="1"/>
</dbReference>
<feature type="transmembrane region" description="Helical" evidence="6">
    <location>
        <begin position="160"/>
        <end position="179"/>
    </location>
</feature>
<comment type="subcellular location">
    <subcellularLocation>
        <location evidence="1">Endomembrane system</location>
        <topology evidence="1">Multi-pass membrane protein</topology>
    </subcellularLocation>
</comment>
<dbReference type="InterPro" id="IPR036259">
    <property type="entry name" value="MFS_trans_sf"/>
</dbReference>
<feature type="domain" description="Major facilitator superfamily (MFS) profile" evidence="7">
    <location>
        <begin position="252"/>
        <end position="435"/>
    </location>
</feature>
<dbReference type="Pfam" id="PF11700">
    <property type="entry name" value="ATG22"/>
    <property type="match status" value="1"/>
</dbReference>
<keyword evidence="9" id="KW-1185">Reference proteome</keyword>
<dbReference type="Proteomes" id="UP000630353">
    <property type="component" value="Unassembled WGS sequence"/>
</dbReference>
<evidence type="ECO:0000313" key="9">
    <source>
        <dbReference type="Proteomes" id="UP000630353"/>
    </source>
</evidence>
<dbReference type="Gene3D" id="1.20.1250.20">
    <property type="entry name" value="MFS general substrate transporter like domains"/>
    <property type="match status" value="2"/>
</dbReference>
<feature type="transmembrane region" description="Helical" evidence="6">
    <location>
        <begin position="92"/>
        <end position="109"/>
    </location>
</feature>
<dbReference type="EMBL" id="BMZS01000001">
    <property type="protein sequence ID" value="GHD39498.1"/>
    <property type="molecule type" value="Genomic_DNA"/>
</dbReference>
<feature type="transmembrane region" description="Helical" evidence="6">
    <location>
        <begin position="377"/>
        <end position="401"/>
    </location>
</feature>
<evidence type="ECO:0000256" key="2">
    <source>
        <dbReference type="ARBA" id="ARBA00022448"/>
    </source>
</evidence>
<dbReference type="AlphaFoldDB" id="A0A918XNB6"/>
<sequence length="435" mass="45376">MTDAGSGTQDGRPAATGVARIAGWCLYDWANSAFPTVITTFVFAAYFTKGVAASETEGTYLWGNATAIAAVWIAVLSPVLGAIADRTGRRRPWLVGFTMICIVATAALWTVRPDPADVPRALALVVVATLAFEFAGVFYNAQLPAVAPPDRMGRISGIGWGVGYAGGLACLVTALFALVQADPPPFGLDPAAAEPVRATVLLVAVWFAVFALPAFLLVPDAEARSGESMRKAVAGGLRQLAATLRGLDARSPVARFLVARMLYADGLTTLFTFGGIYAAGTFGMDFSEIIVFGIALNLTAGAGAVAFGWIDDRVGPKRTIQAALAGLMLFGALALVAPDKSWFWVAGMAMGTFMGPVQAASRTLMARLAPADRRAETFGLFALSGKATNFAGPLVLGWATLAFDSQRAGMATILVFLAAGLLLLRTVREPAAADD</sequence>
<evidence type="ECO:0000259" key="7">
    <source>
        <dbReference type="PROSITE" id="PS50850"/>
    </source>
</evidence>
<keyword evidence="5 6" id="KW-0472">Membrane</keyword>
<reference evidence="8" key="2">
    <citation type="submission" date="2020-09" db="EMBL/GenBank/DDBJ databases">
        <authorList>
            <person name="Sun Q."/>
            <person name="Kim S."/>
        </authorList>
    </citation>
    <scope>NUCLEOTIDE SEQUENCE</scope>
    <source>
        <strain evidence="8">KCTC 42651</strain>
    </source>
</reference>
<evidence type="ECO:0000256" key="3">
    <source>
        <dbReference type="ARBA" id="ARBA00022692"/>
    </source>
</evidence>
<feature type="transmembrane region" description="Helical" evidence="6">
    <location>
        <begin position="121"/>
        <end position="139"/>
    </location>
</feature>
<name>A0A918XNB6_9PROT</name>
<dbReference type="RefSeq" id="WP_189986982.1">
    <property type="nucleotide sequence ID" value="NZ_BMZS01000001.1"/>
</dbReference>
<feature type="transmembrane region" description="Helical" evidence="6">
    <location>
        <begin position="199"/>
        <end position="218"/>
    </location>
</feature>
<feature type="transmembrane region" description="Helical" evidence="6">
    <location>
        <begin position="343"/>
        <end position="365"/>
    </location>
</feature>
<proteinExistence type="predicted"/>
<dbReference type="InterPro" id="IPR024671">
    <property type="entry name" value="Atg22-like"/>
</dbReference>
<dbReference type="GO" id="GO:0022857">
    <property type="term" value="F:transmembrane transporter activity"/>
    <property type="evidence" value="ECO:0007669"/>
    <property type="project" value="InterPro"/>
</dbReference>
<accession>A0A918XNB6</accession>
<comment type="caution">
    <text evidence="8">The sequence shown here is derived from an EMBL/GenBank/DDBJ whole genome shotgun (WGS) entry which is preliminary data.</text>
</comment>
<evidence type="ECO:0000256" key="5">
    <source>
        <dbReference type="ARBA" id="ARBA00023136"/>
    </source>
</evidence>
<feature type="transmembrane region" description="Helical" evidence="6">
    <location>
        <begin position="407"/>
        <end position="424"/>
    </location>
</feature>
<dbReference type="PROSITE" id="PS50850">
    <property type="entry name" value="MFS"/>
    <property type="match status" value="1"/>
</dbReference>
<feature type="transmembrane region" description="Helical" evidence="6">
    <location>
        <begin position="262"/>
        <end position="283"/>
    </location>
</feature>
<dbReference type="PANTHER" id="PTHR23519:SF1">
    <property type="entry name" value="AUTOPHAGY-RELATED PROTEIN 22"/>
    <property type="match status" value="1"/>
</dbReference>
<evidence type="ECO:0000313" key="8">
    <source>
        <dbReference type="EMBL" id="GHD39498.1"/>
    </source>
</evidence>
<protein>
    <submittedName>
        <fullName evidence="8">MFS transporter</fullName>
    </submittedName>
</protein>
<feature type="transmembrane region" description="Helical" evidence="6">
    <location>
        <begin position="289"/>
        <end position="310"/>
    </location>
</feature>
<evidence type="ECO:0000256" key="6">
    <source>
        <dbReference type="SAM" id="Phobius"/>
    </source>
</evidence>
<keyword evidence="4 6" id="KW-1133">Transmembrane helix</keyword>
<dbReference type="GO" id="GO:0012505">
    <property type="term" value="C:endomembrane system"/>
    <property type="evidence" value="ECO:0007669"/>
    <property type="project" value="UniProtKB-SubCell"/>
</dbReference>
<feature type="transmembrane region" description="Helical" evidence="6">
    <location>
        <begin position="29"/>
        <end position="48"/>
    </location>
</feature>
<dbReference type="InterPro" id="IPR050495">
    <property type="entry name" value="ATG22/LtaA_families"/>
</dbReference>